<dbReference type="Proteomes" id="UP001054945">
    <property type="component" value="Unassembled WGS sequence"/>
</dbReference>
<dbReference type="InterPro" id="IPR041373">
    <property type="entry name" value="RT_RNaseH"/>
</dbReference>
<evidence type="ECO:0000259" key="7">
    <source>
        <dbReference type="Pfam" id="PF17917"/>
    </source>
</evidence>
<gene>
    <name evidence="8" type="ORF">CEXT_660751</name>
</gene>
<dbReference type="Pfam" id="PF17917">
    <property type="entry name" value="RT_RNaseH"/>
    <property type="match status" value="1"/>
</dbReference>
<evidence type="ECO:0000313" key="8">
    <source>
        <dbReference type="EMBL" id="GIX92024.1"/>
    </source>
</evidence>
<evidence type="ECO:0000313" key="9">
    <source>
        <dbReference type="Proteomes" id="UP001054945"/>
    </source>
</evidence>
<protein>
    <recommendedName>
        <fullName evidence="7">Reverse transcriptase RNase H-like domain-containing protein</fullName>
    </recommendedName>
</protein>
<evidence type="ECO:0000256" key="3">
    <source>
        <dbReference type="ARBA" id="ARBA00022722"/>
    </source>
</evidence>
<dbReference type="GO" id="GO:0016787">
    <property type="term" value="F:hydrolase activity"/>
    <property type="evidence" value="ECO:0007669"/>
    <property type="project" value="UniProtKB-KW"/>
</dbReference>
<keyword evidence="3" id="KW-0540">Nuclease</keyword>
<sequence>MLMGNESPFDSSQVQVLSSTPTQQSYFTYDRILLVAYSFIKHFRHLLMGREFTLFIDHKTNHIHFSPKDGKRHLIDTWSILHNLQ</sequence>
<name>A0AAV4P7X5_CAEEX</name>
<keyword evidence="9" id="KW-1185">Reference proteome</keyword>
<dbReference type="AlphaFoldDB" id="A0AAV4P7X5"/>
<feature type="domain" description="Reverse transcriptase RNase H-like" evidence="7">
    <location>
        <begin position="20"/>
        <end position="78"/>
    </location>
</feature>
<evidence type="ECO:0000256" key="2">
    <source>
        <dbReference type="ARBA" id="ARBA00022695"/>
    </source>
</evidence>
<dbReference type="InterPro" id="IPR043502">
    <property type="entry name" value="DNA/RNA_pol_sf"/>
</dbReference>
<evidence type="ECO:0000256" key="1">
    <source>
        <dbReference type="ARBA" id="ARBA00022679"/>
    </source>
</evidence>
<accession>A0AAV4P7X5</accession>
<dbReference type="EMBL" id="BPLR01021645">
    <property type="protein sequence ID" value="GIX92024.1"/>
    <property type="molecule type" value="Genomic_DNA"/>
</dbReference>
<keyword evidence="5" id="KW-0378">Hydrolase</keyword>
<reference evidence="8 9" key="1">
    <citation type="submission" date="2021-06" db="EMBL/GenBank/DDBJ databases">
        <title>Caerostris extrusa draft genome.</title>
        <authorList>
            <person name="Kono N."/>
            <person name="Arakawa K."/>
        </authorList>
    </citation>
    <scope>NUCLEOTIDE SEQUENCE [LARGE SCALE GENOMIC DNA]</scope>
</reference>
<keyword evidence="1" id="KW-0808">Transferase</keyword>
<evidence type="ECO:0000256" key="6">
    <source>
        <dbReference type="ARBA" id="ARBA00022918"/>
    </source>
</evidence>
<evidence type="ECO:0000256" key="4">
    <source>
        <dbReference type="ARBA" id="ARBA00022759"/>
    </source>
</evidence>
<evidence type="ECO:0000256" key="5">
    <source>
        <dbReference type="ARBA" id="ARBA00022801"/>
    </source>
</evidence>
<keyword evidence="6" id="KW-0695">RNA-directed DNA polymerase</keyword>
<keyword evidence="2" id="KW-0548">Nucleotidyltransferase</keyword>
<dbReference type="GO" id="GO:0003964">
    <property type="term" value="F:RNA-directed DNA polymerase activity"/>
    <property type="evidence" value="ECO:0007669"/>
    <property type="project" value="UniProtKB-KW"/>
</dbReference>
<proteinExistence type="predicted"/>
<organism evidence="8 9">
    <name type="scientific">Caerostris extrusa</name>
    <name type="common">Bark spider</name>
    <name type="synonym">Caerostris bankana</name>
    <dbReference type="NCBI Taxonomy" id="172846"/>
    <lineage>
        <taxon>Eukaryota</taxon>
        <taxon>Metazoa</taxon>
        <taxon>Ecdysozoa</taxon>
        <taxon>Arthropoda</taxon>
        <taxon>Chelicerata</taxon>
        <taxon>Arachnida</taxon>
        <taxon>Araneae</taxon>
        <taxon>Araneomorphae</taxon>
        <taxon>Entelegynae</taxon>
        <taxon>Araneoidea</taxon>
        <taxon>Araneidae</taxon>
        <taxon>Caerostris</taxon>
    </lineage>
</organism>
<dbReference type="GO" id="GO:0004519">
    <property type="term" value="F:endonuclease activity"/>
    <property type="evidence" value="ECO:0007669"/>
    <property type="project" value="UniProtKB-KW"/>
</dbReference>
<keyword evidence="4" id="KW-0255">Endonuclease</keyword>
<dbReference type="SUPFAM" id="SSF56672">
    <property type="entry name" value="DNA/RNA polymerases"/>
    <property type="match status" value="1"/>
</dbReference>
<comment type="caution">
    <text evidence="8">The sequence shown here is derived from an EMBL/GenBank/DDBJ whole genome shotgun (WGS) entry which is preliminary data.</text>
</comment>